<accession>A0A0A2EA57</accession>
<dbReference type="eggNOG" id="COG0346">
    <property type="taxonomic scope" value="Bacteria"/>
</dbReference>
<proteinExistence type="predicted"/>
<dbReference type="RefSeq" id="WP_036870465.1">
    <property type="nucleotide sequence ID" value="NZ_JBGYTE010000050.1"/>
</dbReference>
<dbReference type="AlphaFoldDB" id="A0A0A2EA57"/>
<dbReference type="OrthoDB" id="192739at2"/>
<dbReference type="PANTHER" id="PTHR46036:SF5">
    <property type="entry name" value="LACTOYLGLUTATHIONE LYASE"/>
    <property type="match status" value="1"/>
</dbReference>
<evidence type="ECO:0000313" key="7">
    <source>
        <dbReference type="EMBL" id="SUB87991.1"/>
    </source>
</evidence>
<evidence type="ECO:0000256" key="1">
    <source>
        <dbReference type="ARBA" id="ARBA00030291"/>
    </source>
</evidence>
<evidence type="ECO:0000256" key="4">
    <source>
        <dbReference type="ARBA" id="ARBA00033298"/>
    </source>
</evidence>
<dbReference type="PANTHER" id="PTHR46036">
    <property type="entry name" value="LACTOYLGLUTATHIONE LYASE"/>
    <property type="match status" value="1"/>
</dbReference>
<sequence>MTKENIKSRFDHFNFNVFDLERSLEFYRKALGLKEVRRKEAPDGSFILVYLGDGETAFTLELTWLRDRHEPYNLGDLEFHLCMRVPGDYDQWRAYHKEMGCVCYENEAMGLYFIHDPDGYWIEILPLK</sequence>
<dbReference type="STRING" id="28115.HQ47_07535"/>
<dbReference type="SUPFAM" id="SSF54593">
    <property type="entry name" value="Glyoxalase/Bleomycin resistance protein/Dihydroxybiphenyl dioxygenase"/>
    <property type="match status" value="1"/>
</dbReference>
<dbReference type="Proteomes" id="UP000254156">
    <property type="component" value="Unassembled WGS sequence"/>
</dbReference>
<dbReference type="Pfam" id="PF00903">
    <property type="entry name" value="Glyoxalase"/>
    <property type="match status" value="1"/>
</dbReference>
<dbReference type="GO" id="GO:0005737">
    <property type="term" value="C:cytoplasm"/>
    <property type="evidence" value="ECO:0007669"/>
    <property type="project" value="TreeGrafter"/>
</dbReference>
<dbReference type="EMBL" id="UGTF01000002">
    <property type="protein sequence ID" value="SUB87991.1"/>
    <property type="molecule type" value="Genomic_DNA"/>
</dbReference>
<dbReference type="PROSITE" id="PS51819">
    <property type="entry name" value="VOC"/>
    <property type="match status" value="1"/>
</dbReference>
<evidence type="ECO:0000256" key="3">
    <source>
        <dbReference type="ARBA" id="ARBA00032460"/>
    </source>
</evidence>
<dbReference type="GO" id="GO:0004462">
    <property type="term" value="F:lactoylglutathione lyase activity"/>
    <property type="evidence" value="ECO:0007669"/>
    <property type="project" value="TreeGrafter"/>
</dbReference>
<dbReference type="GO" id="GO:0019243">
    <property type="term" value="P:methylglyoxal catabolic process to D-lactate via S-lactoyl-glutathione"/>
    <property type="evidence" value="ECO:0007669"/>
    <property type="project" value="TreeGrafter"/>
</dbReference>
<name>A0A0A2EA57_9PORP</name>
<dbReference type="EMBL" id="JRFA01000023">
    <property type="protein sequence ID" value="KGN73319.1"/>
    <property type="molecule type" value="Genomic_DNA"/>
</dbReference>
<reference evidence="7 9" key="2">
    <citation type="submission" date="2018-06" db="EMBL/GenBank/DDBJ databases">
        <authorList>
            <consortium name="Pathogen Informatics"/>
            <person name="Doyle S."/>
        </authorList>
    </citation>
    <scope>NUCLEOTIDE SEQUENCE [LARGE SCALE GENOMIC DNA]</scope>
    <source>
        <strain evidence="7 9">NCTC11632</strain>
    </source>
</reference>
<keyword evidence="6" id="KW-0456">Lyase</keyword>
<gene>
    <name evidence="7" type="primary">gloA</name>
    <name evidence="6" type="ORF">HQ47_07535</name>
    <name evidence="7" type="ORF">NCTC11632_00050</name>
</gene>
<evidence type="ECO:0000313" key="8">
    <source>
        <dbReference type="Proteomes" id="UP000030103"/>
    </source>
</evidence>
<evidence type="ECO:0000313" key="6">
    <source>
        <dbReference type="EMBL" id="KGN73319.1"/>
    </source>
</evidence>
<feature type="domain" description="VOC" evidence="5">
    <location>
        <begin position="9"/>
        <end position="127"/>
    </location>
</feature>
<evidence type="ECO:0000259" key="5">
    <source>
        <dbReference type="PROSITE" id="PS51819"/>
    </source>
</evidence>
<organism evidence="6 8">
    <name type="scientific">Porphyromonas macacae</name>
    <dbReference type="NCBI Taxonomy" id="28115"/>
    <lineage>
        <taxon>Bacteria</taxon>
        <taxon>Pseudomonadati</taxon>
        <taxon>Bacteroidota</taxon>
        <taxon>Bacteroidia</taxon>
        <taxon>Bacteroidales</taxon>
        <taxon>Porphyromonadaceae</taxon>
        <taxon>Porphyromonas</taxon>
    </lineage>
</organism>
<evidence type="ECO:0000313" key="9">
    <source>
        <dbReference type="Proteomes" id="UP000254156"/>
    </source>
</evidence>
<dbReference type="Gene3D" id="3.10.180.10">
    <property type="entry name" value="2,3-Dihydroxybiphenyl 1,2-Dioxygenase, domain 1"/>
    <property type="match status" value="1"/>
</dbReference>
<keyword evidence="8" id="KW-1185">Reference proteome</keyword>
<reference evidence="6 8" key="1">
    <citation type="submission" date="2014-09" db="EMBL/GenBank/DDBJ databases">
        <title>Draft Genome Sequence of Porphyromonas macacae COT-192_OH2859.</title>
        <authorList>
            <person name="Wallis C."/>
            <person name="Deusch O."/>
            <person name="O'Flynn C."/>
            <person name="Davis I."/>
            <person name="Horsfall A."/>
            <person name="Kirkwood N."/>
            <person name="Harris S."/>
            <person name="Eisen J.A."/>
            <person name="Coil D.A."/>
            <person name="Darling A.E."/>
            <person name="Jospin G."/>
            <person name="Alexiev A."/>
        </authorList>
    </citation>
    <scope>NUCLEOTIDE SEQUENCE [LARGE SCALE GENOMIC DNA]</scope>
    <source>
        <strain evidence="8">COT-192 OH2859</strain>
        <strain evidence="6">COT-192_OH2859</strain>
    </source>
</reference>
<dbReference type="InterPro" id="IPR029068">
    <property type="entry name" value="Glyas_Bleomycin-R_OHBP_Dase"/>
</dbReference>
<dbReference type="Proteomes" id="UP000030103">
    <property type="component" value="Unassembled WGS sequence"/>
</dbReference>
<dbReference type="InterPro" id="IPR004360">
    <property type="entry name" value="Glyas_Fos-R_dOase_dom"/>
</dbReference>
<evidence type="ECO:0000256" key="2">
    <source>
        <dbReference type="ARBA" id="ARBA00030892"/>
    </source>
</evidence>
<dbReference type="InterPro" id="IPR037523">
    <property type="entry name" value="VOC_core"/>
</dbReference>
<protein>
    <recommendedName>
        <fullName evidence="2">Aldoketomutase</fullName>
    </recommendedName>
    <alternativeName>
        <fullName evidence="1">Ketone-aldehyde mutase</fullName>
    </alternativeName>
    <alternativeName>
        <fullName evidence="3">Methylglyoxalase</fullName>
    </alternativeName>
    <alternativeName>
        <fullName evidence="4">S-D-lactoylglutathione methylglyoxal lyase</fullName>
    </alternativeName>
</protein>